<evidence type="ECO:0000256" key="3">
    <source>
        <dbReference type="ARBA" id="ARBA00009279"/>
    </source>
</evidence>
<dbReference type="GO" id="GO:0022829">
    <property type="term" value="F:wide pore channel activity"/>
    <property type="evidence" value="ECO:0007669"/>
    <property type="project" value="Ensembl"/>
</dbReference>
<dbReference type="GO" id="GO:0035655">
    <property type="term" value="P:interleukin-18-mediated signaling pathway"/>
    <property type="evidence" value="ECO:0007669"/>
    <property type="project" value="Ensembl"/>
</dbReference>
<keyword evidence="7" id="KW-1210">Necrosis</keyword>
<dbReference type="GO" id="GO:0051604">
    <property type="term" value="P:protein maturation"/>
    <property type="evidence" value="ECO:0007669"/>
    <property type="project" value="Ensembl"/>
</dbReference>
<evidence type="ECO:0000256" key="9">
    <source>
        <dbReference type="ARBA" id="ARBA00023136"/>
    </source>
</evidence>
<evidence type="ECO:0000256" key="8">
    <source>
        <dbReference type="ARBA" id="ARBA00022692"/>
    </source>
</evidence>
<keyword evidence="9" id="KW-0472">Membrane</keyword>
<organism evidence="14">
    <name type="scientific">Mus musculus</name>
    <name type="common">Mouse</name>
    <dbReference type="NCBI Taxonomy" id="10090"/>
    <lineage>
        <taxon>Eukaryota</taxon>
        <taxon>Metazoa</taxon>
        <taxon>Chordata</taxon>
        <taxon>Craniata</taxon>
        <taxon>Vertebrata</taxon>
        <taxon>Euteleostomi</taxon>
        <taxon>Mammalia</taxon>
        <taxon>Eutheria</taxon>
        <taxon>Euarchontoglires</taxon>
        <taxon>Glires</taxon>
        <taxon>Rodentia</taxon>
        <taxon>Myomorpha</taxon>
        <taxon>Muroidea</taxon>
        <taxon>Muridae</taxon>
        <taxon>Murinae</taxon>
        <taxon>Mus</taxon>
        <taxon>Mus</taxon>
    </lineage>
</organism>
<dbReference type="GO" id="GO:0141201">
    <property type="term" value="P:pyroptotic cell death"/>
    <property type="evidence" value="ECO:0007669"/>
    <property type="project" value="Ensembl"/>
</dbReference>
<dbReference type="GO" id="GO:0070498">
    <property type="term" value="P:interleukin-1-mediated signaling pathway"/>
    <property type="evidence" value="ECO:0007669"/>
    <property type="project" value="Ensembl"/>
</dbReference>
<reference evidence="15" key="3">
    <citation type="submission" date="2005-07" db="EMBL/GenBank/DDBJ databases">
        <authorList>
            <person name="Mural R.J."/>
            <person name="Adams M.D."/>
            <person name="Myers E.W."/>
            <person name="Smith H.O."/>
            <person name="Venter J.C."/>
        </authorList>
    </citation>
    <scope>NUCLEOTIDE SEQUENCE</scope>
    <source>
        <strain evidence="15">Mixed</strain>
    </source>
</reference>
<dbReference type="Pfam" id="PF17708">
    <property type="entry name" value="Gasdermin_C"/>
    <property type="match status" value="1"/>
</dbReference>
<dbReference type="GO" id="GO:0005829">
    <property type="term" value="C:cytosol"/>
    <property type="evidence" value="ECO:0007669"/>
    <property type="project" value="UniProtKB-SubCell"/>
</dbReference>
<dbReference type="InterPro" id="IPR041263">
    <property type="entry name" value="Gasdermin_PUB"/>
</dbReference>
<dbReference type="KEGG" id="mmu:69146"/>
<protein>
    <submittedName>
        <fullName evidence="15">Gasdermin domain containing 1, isoform CRA_c</fullName>
    </submittedName>
    <submittedName>
        <fullName evidence="14">GasderminD-1</fullName>
    </submittedName>
</protein>
<sequence>MPSAFEKVVKNVIKEVSGSRGDLIPVDSLRNSTSFRPYCLLNRKFSSSRFWKPRYSCVNLSIKDILEPSAPEPEPECFGSFKVSDVVDGNIQGRVMLSGMGEGKISGGAAVSDSSSASMNVCILRVTQKTWETMQHERHLQQPENKILQQLRSRGDDLFVVTEVLQTKEEVQITEVHSQEGSGQFTLPGALCLKGEGKGHQSRKKMVTIPAGSILAFRVAQLLIGSKWDILLVSDEKQRTFEPSSGDRKAVGQRHHGLNVLAALCSIGKQLSLLSDGIDEEELIEAADFQGLYAEVKACSSELESLEMELRQQILVNIGKILQDQPSMEALEASLGQGLCSGGQVEPLDGPAGCILECLVLDSGELVPELAAPIFYLLGALAVLSETQQQLLAKALETTVLSKQLELVKHVLEQSTPWQEQSSVSLPTVLLGDCWDEKNPTWVLLEECGLRLQVESPQVHWEPTSLIPTSALYASLFLLSSLGQKPC</sequence>
<comment type="subcellular location">
    <subcellularLocation>
        <location evidence="2">Cell membrane</location>
        <topology evidence="2">Multi-pass membrane protein</topology>
    </subcellularLocation>
    <subcellularLocation>
        <location evidence="1">Cytoplasm</location>
        <location evidence="1">Cytosol</location>
    </subcellularLocation>
</comment>
<evidence type="ECO:0000256" key="5">
    <source>
        <dbReference type="ARBA" id="ARBA00022475"/>
    </source>
</evidence>
<dbReference type="PANTHER" id="PTHR16399">
    <property type="entry name" value="GASDERMIN"/>
    <property type="match status" value="1"/>
</dbReference>
<reference evidence="14" key="2">
    <citation type="submission" date="2003-02" db="EMBL/GenBank/DDBJ databases">
        <title>Members of a novel gene family, Gsdm/GSDM, regulate growth of epithelial cells and have tumor suppressor activity.</title>
        <authorList>
            <person name="Tamura M."/>
            <person name="Kim D.H."/>
            <person name="Aoki A."/>
            <person name="Tanaka S."/>
            <person name="Fujii T."/>
            <person name="Sasaki H."/>
            <person name="Shiroishi T."/>
        </authorList>
    </citation>
    <scope>NUCLEOTIDE SEQUENCE</scope>
    <source>
        <strain evidence="14">C57BL/6J</strain>
        <tissue evidence="14">Small intestine</tissue>
    </source>
</reference>
<dbReference type="GO" id="GO:0046513">
    <property type="term" value="P:ceramide biosynthetic process"/>
    <property type="evidence" value="ECO:0007669"/>
    <property type="project" value="Ensembl"/>
</dbReference>
<evidence type="ECO:0000256" key="2">
    <source>
        <dbReference type="ARBA" id="ARBA00004651"/>
    </source>
</evidence>
<keyword evidence="5" id="KW-1003">Cell membrane</keyword>
<dbReference type="OrthoDB" id="9035105at2759"/>
<feature type="domain" description="Gasdermin PUB" evidence="13">
    <location>
        <begin position="288"/>
        <end position="459"/>
    </location>
</feature>
<evidence type="ECO:0000313" key="14">
    <source>
        <dbReference type="EMBL" id="BBC70713.1"/>
    </source>
</evidence>
<dbReference type="GO" id="GO:0005654">
    <property type="term" value="C:nucleoplasm"/>
    <property type="evidence" value="ECO:0007669"/>
    <property type="project" value="Ensembl"/>
</dbReference>
<dbReference type="EMBL" id="CH466545">
    <property type="protein sequence ID" value="EDL29492.1"/>
    <property type="molecule type" value="Genomic_DNA"/>
</dbReference>
<evidence type="ECO:0000256" key="6">
    <source>
        <dbReference type="ARBA" id="ARBA00022490"/>
    </source>
</evidence>
<dbReference type="GO" id="GO:0005886">
    <property type="term" value="C:plasma membrane"/>
    <property type="evidence" value="ECO:0007669"/>
    <property type="project" value="UniProtKB-SubCell"/>
</dbReference>
<keyword evidence="6" id="KW-0963">Cytoplasm</keyword>
<dbReference type="DNASU" id="69146"/>
<evidence type="ECO:0000256" key="7">
    <source>
        <dbReference type="ARBA" id="ARBA00022590"/>
    </source>
</evidence>
<dbReference type="InterPro" id="IPR007677">
    <property type="entry name" value="Gasdermin"/>
</dbReference>
<dbReference type="AGR" id="MGI:1916396"/>
<name>A0A679AXP3_MOUSE</name>
<dbReference type="MGI" id="MGI:1916396">
    <property type="gene designation" value="Gsdmd"/>
</dbReference>
<dbReference type="InterPro" id="IPR040460">
    <property type="entry name" value="Gasdermin_pore"/>
</dbReference>
<comment type="similarity">
    <text evidence="3">Belongs to the gasdermin family.</text>
</comment>
<dbReference type="GO" id="GO:0005546">
    <property type="term" value="F:phosphatidylinositol-4,5-bisphosphate binding"/>
    <property type="evidence" value="ECO:0007669"/>
    <property type="project" value="Ensembl"/>
</dbReference>
<accession>A0A679AXP3</accession>
<dbReference type="Antibodypedia" id="27909">
    <property type="antibodies" value="190 antibodies from 32 providers"/>
</dbReference>
<dbReference type="GeneID" id="69146"/>
<evidence type="ECO:0000256" key="11">
    <source>
        <dbReference type="ARBA" id="ARBA00023288"/>
    </source>
</evidence>
<dbReference type="CTD" id="79792"/>
<dbReference type="Pfam" id="PF04598">
    <property type="entry name" value="Gasdermin"/>
    <property type="match status" value="1"/>
</dbReference>
<evidence type="ECO:0000259" key="13">
    <source>
        <dbReference type="Pfam" id="PF17708"/>
    </source>
</evidence>
<dbReference type="PANTHER" id="PTHR16399:SF15">
    <property type="entry name" value="GASDERMIN-D"/>
    <property type="match status" value="1"/>
</dbReference>
<keyword evidence="8" id="KW-0812">Transmembrane</keyword>
<reference evidence="15" key="1">
    <citation type="journal article" date="2002" name="Science">
        <title>A comparison of whole-genome shotgun-derived mouse chromosome 16 and the human genome.</title>
        <authorList>
            <person name="Mural R.J."/>
            <person name="Adams M.D."/>
            <person name="Myers E.W."/>
            <person name="Smith H.O."/>
            <person name="Miklos G.L."/>
            <person name="Wides R."/>
            <person name="Halpern A."/>
            <person name="Li P.W."/>
            <person name="Sutton G.G."/>
            <person name="Nadeau J."/>
            <person name="Salzberg S.L."/>
            <person name="Holt R.A."/>
            <person name="Kodira C.D."/>
            <person name="Lu F."/>
            <person name="Chen L."/>
            <person name="Deng Z."/>
            <person name="Evangelista C.C."/>
            <person name="Gan W."/>
            <person name="Heiman T.J."/>
            <person name="Li J."/>
            <person name="Li Z."/>
            <person name="Merkulov G.V."/>
            <person name="Milshina N.V."/>
            <person name="Naik A.K."/>
            <person name="Qi R."/>
            <person name="Shue B.C."/>
            <person name="Wang A."/>
            <person name="Wang J."/>
            <person name="Wang X."/>
            <person name="Yan X."/>
            <person name="Ye J."/>
            <person name="Yooseph S."/>
            <person name="Zhao Q."/>
            <person name="Zheng L."/>
            <person name="Zhu S.C."/>
            <person name="Biddick K."/>
            <person name="Bolanos R."/>
            <person name="Delcher A.L."/>
            <person name="Dew I.M."/>
            <person name="Fasulo D."/>
            <person name="Flanigan M.J."/>
            <person name="Huson D.H."/>
            <person name="Kravitz S.A."/>
            <person name="Miller J.R."/>
            <person name="Mobarry C.M."/>
            <person name="Reinert K."/>
            <person name="Remington K.A."/>
            <person name="Zhang Q."/>
            <person name="Zheng X.H."/>
            <person name="Nusskern D.R."/>
            <person name="Lai Z."/>
            <person name="Lei Y."/>
            <person name="Zhong W."/>
            <person name="Yao A."/>
            <person name="Guan P."/>
            <person name="Ji R.R."/>
            <person name="Gu Z."/>
            <person name="Wang Z.Y."/>
            <person name="Zhong F."/>
            <person name="Xiao C."/>
            <person name="Chiang C.C."/>
            <person name="Yandell M."/>
            <person name="Wortman J.R."/>
            <person name="Amanatides P.G."/>
            <person name="Hladun S.L."/>
            <person name="Pratts E.C."/>
            <person name="Johnson J.E."/>
            <person name="Dodson K.L."/>
            <person name="Woodford K.J."/>
            <person name="Evans C.A."/>
            <person name="Gropman B."/>
            <person name="Rusch D.B."/>
            <person name="Venter E."/>
            <person name="Wang M."/>
            <person name="Smith T.J."/>
            <person name="Houck J.T."/>
            <person name="Tompkins D.E."/>
            <person name="Haynes C."/>
            <person name="Jacob D."/>
            <person name="Chin S.H."/>
            <person name="Allen D.R."/>
            <person name="Dahlke C.E."/>
            <person name="Sanders R."/>
            <person name="Li K."/>
            <person name="Liu X."/>
            <person name="Levitsky A.A."/>
            <person name="Majoros W.H."/>
            <person name="Chen Q."/>
            <person name="Xia A.C."/>
            <person name="Lopez J.R."/>
            <person name="Donnelly M.T."/>
            <person name="Newman M.H."/>
            <person name="Glodek A."/>
            <person name="Kraft C.L."/>
            <person name="Nodell M."/>
            <person name="Ali F."/>
            <person name="An H.J."/>
            <person name="Baldwin-Pitts D."/>
            <person name="Beeson K.Y."/>
            <person name="Cai S."/>
            <person name="Carnes M."/>
            <person name="Carver A."/>
            <person name="Caulk P.M."/>
            <person name="Center A."/>
            <person name="Chen Y.H."/>
            <person name="Cheng M.L."/>
            <person name="Coyne M.D."/>
            <person name="Crowder M."/>
            <person name="Danaher S."/>
            <person name="Davenport L.B."/>
            <person name="Desilets R."/>
            <person name="Dietz S.M."/>
            <person name="Doup L."/>
            <person name="Dullaghan P."/>
            <person name="Ferriera S."/>
            <person name="Fosler C.R."/>
            <person name="Gire H.C."/>
            <person name="Gluecksmann A."/>
            <person name="Gocayne J.D."/>
            <person name="Gray J."/>
            <person name="Hart B."/>
            <person name="Haynes J."/>
            <person name="Hoover J."/>
            <person name="Howland T."/>
            <person name="Ibegwam C."/>
            <person name="Jalali M."/>
            <person name="Johns D."/>
            <person name="Kline L."/>
            <person name="Ma D.S."/>
            <person name="MacCawley S."/>
            <person name="Magoon A."/>
            <person name="Mann F."/>
            <person name="May D."/>
            <person name="McIntosh T.C."/>
            <person name="Mehta S."/>
            <person name="Moy L."/>
            <person name="Moy M.C."/>
            <person name="Murphy B.J."/>
            <person name="Murphy S.D."/>
            <person name="Nelson K.A."/>
            <person name="Nuri Z."/>
            <person name="Parker K.A."/>
            <person name="Prudhomme A.C."/>
            <person name="Puri V.N."/>
            <person name="Qureshi H."/>
            <person name="Raley J.C."/>
            <person name="Reardon M.S."/>
            <person name="Regier M.A."/>
            <person name="Rogers Y.H."/>
            <person name="Romblad D.L."/>
            <person name="Schutz J."/>
            <person name="Scott J.L."/>
            <person name="Scott R."/>
            <person name="Sitter C.D."/>
            <person name="Smallwood M."/>
            <person name="Sprague A.C."/>
            <person name="Stewart E."/>
            <person name="Strong R.V."/>
            <person name="Suh E."/>
            <person name="Sylvester K."/>
            <person name="Thomas R."/>
            <person name="Tint N.N."/>
            <person name="Tsonis C."/>
            <person name="Wang G."/>
            <person name="Wang G."/>
            <person name="Williams M.S."/>
            <person name="Williams S.M."/>
            <person name="Windsor S.M."/>
            <person name="Wolfe K."/>
            <person name="Wu M.M."/>
            <person name="Zaveri J."/>
            <person name="Chaturvedi K."/>
            <person name="Gabrielian A.E."/>
            <person name="Ke Z."/>
            <person name="Sun J."/>
            <person name="Subramanian G."/>
            <person name="Venter J.C."/>
            <person name="Pfannkoch C.M."/>
            <person name="Barnstead M."/>
            <person name="Stephenson L.D."/>
        </authorList>
    </citation>
    <scope>NUCLEOTIDE SEQUENCE</scope>
    <source>
        <strain evidence="15">Mixed</strain>
    </source>
</reference>
<dbReference type="GO" id="GO:0070273">
    <property type="term" value="F:phosphatidylinositol-4-phosphate binding"/>
    <property type="evidence" value="ECO:0007669"/>
    <property type="project" value="Ensembl"/>
</dbReference>
<gene>
    <name evidence="16" type="primary">Gsdmd</name>
    <name evidence="14" type="synonym">GsdmD-1</name>
    <name evidence="15" type="synonym">Gsdmdc1</name>
    <name evidence="15" type="ORF">mCG_22129</name>
</gene>
<evidence type="ECO:0000256" key="4">
    <source>
        <dbReference type="ARBA" id="ARBA00022452"/>
    </source>
</evidence>
<dbReference type="GO" id="GO:0001778">
    <property type="term" value="P:plasma membrane repair"/>
    <property type="evidence" value="ECO:0007669"/>
    <property type="project" value="Ensembl"/>
</dbReference>
<dbReference type="SMR" id="A0A679AXP3"/>
<evidence type="ECO:0000313" key="16">
    <source>
        <dbReference type="MGI" id="MGI:1916396"/>
    </source>
</evidence>
<keyword evidence="4" id="KW-1134">Transmembrane beta strand</keyword>
<keyword evidence="11" id="KW-0449">Lipoprotein</keyword>
<dbReference type="GO" id="GO:0044546">
    <property type="term" value="P:NLRP3 inflammasome complex assembly"/>
    <property type="evidence" value="ECO:0007669"/>
    <property type="project" value="Ensembl"/>
</dbReference>
<dbReference type="GO" id="GO:0009306">
    <property type="term" value="P:protein secretion"/>
    <property type="evidence" value="ECO:0007669"/>
    <property type="project" value="Ensembl"/>
</dbReference>
<proteinExistence type="evidence at transcript level"/>
<evidence type="ECO:0000313" key="15">
    <source>
        <dbReference type="EMBL" id="EDL29492.1"/>
    </source>
</evidence>
<dbReference type="OMA" id="WTLLEEC"/>
<feature type="domain" description="Gasdermin pore forming" evidence="12">
    <location>
        <begin position="4"/>
        <end position="243"/>
    </location>
</feature>
<dbReference type="AlphaFoldDB" id="A0A679AXP3"/>
<dbReference type="GO" id="GO:0050729">
    <property type="term" value="P:positive regulation of inflammatory response"/>
    <property type="evidence" value="ECO:0007669"/>
    <property type="project" value="Ensembl"/>
</dbReference>
<evidence type="ECO:0000256" key="10">
    <source>
        <dbReference type="ARBA" id="ARBA00023139"/>
    </source>
</evidence>
<dbReference type="RefSeq" id="NP_081236.1">
    <property type="nucleotide sequence ID" value="NM_026960.4"/>
</dbReference>
<evidence type="ECO:0000256" key="1">
    <source>
        <dbReference type="ARBA" id="ARBA00004514"/>
    </source>
</evidence>
<dbReference type="EMBL" id="AB103383">
    <property type="protein sequence ID" value="BBC70713.1"/>
    <property type="molecule type" value="mRNA"/>
</dbReference>
<dbReference type="ExpressionAtlas" id="A0A679AXP3">
    <property type="expression patterns" value="baseline and differential"/>
</dbReference>
<keyword evidence="10" id="KW-0564">Palmitate</keyword>
<evidence type="ECO:0000259" key="12">
    <source>
        <dbReference type="Pfam" id="PF04598"/>
    </source>
</evidence>